<proteinExistence type="predicted"/>
<protein>
    <recommendedName>
        <fullName evidence="3">AAA domain-containing protein</fullName>
    </recommendedName>
</protein>
<evidence type="ECO:0000313" key="1">
    <source>
        <dbReference type="EMBL" id="GLQ25937.1"/>
    </source>
</evidence>
<dbReference type="InterPro" id="IPR027417">
    <property type="entry name" value="P-loop_NTPase"/>
</dbReference>
<accession>A0ABQ5VFJ4</accession>
<dbReference type="EMBL" id="BSNL01000001">
    <property type="protein sequence ID" value="GLQ25937.1"/>
    <property type="molecule type" value="Genomic_DNA"/>
</dbReference>
<gene>
    <name evidence="1" type="ORF">GCM10007927_07400</name>
</gene>
<comment type="caution">
    <text evidence="1">The sequence shown here is derived from an EMBL/GenBank/DDBJ whole genome shotgun (WGS) entry which is preliminary data.</text>
</comment>
<evidence type="ECO:0008006" key="3">
    <source>
        <dbReference type="Google" id="ProtNLM"/>
    </source>
</evidence>
<dbReference type="Proteomes" id="UP001161388">
    <property type="component" value="Unassembled WGS sequence"/>
</dbReference>
<dbReference type="Pfam" id="PF13604">
    <property type="entry name" value="AAA_30"/>
    <property type="match status" value="1"/>
</dbReference>
<evidence type="ECO:0000313" key="2">
    <source>
        <dbReference type="Proteomes" id="UP001161388"/>
    </source>
</evidence>
<reference evidence="1" key="2">
    <citation type="submission" date="2023-01" db="EMBL/GenBank/DDBJ databases">
        <title>Draft genome sequence of Sulfitobacter pacificus strain NBRC 109915.</title>
        <authorList>
            <person name="Sun Q."/>
            <person name="Mori K."/>
        </authorList>
    </citation>
    <scope>NUCLEOTIDE SEQUENCE</scope>
    <source>
        <strain evidence="1">NBRC 109915</strain>
    </source>
</reference>
<sequence length="306" mass="33583">MARDAWERQGYMVHGAALAGKAADSLETASSIASRTLASLEASWKCGYEPVGHGSIVVIDEAGMVGKRQLMRVIEQLRHRGCKLVLVRGPDQLQPIQAGTPFRDIVDLNGAAELVEIRRQASDWQRAASRDLARGQTHTALQSYADHGVVHDKKDRDQAIAALVDDYVADWMENGEFISRLALAHRRIDVHAINQAIRAARAIKTGPKSETLFTTDHGPRAFPVGDRILFTRNDGTLGVRNGMLGTILAVGDNKLTVHLDPDGNDNRRRLTFTPQEFSSIDHGFAVSNALGHFVKSRFDGRSCFIA</sequence>
<organism evidence="1 2">
    <name type="scientific">Sulfitobacter pacificus</name>
    <dbReference type="NCBI Taxonomy" id="1499314"/>
    <lineage>
        <taxon>Bacteria</taxon>
        <taxon>Pseudomonadati</taxon>
        <taxon>Pseudomonadota</taxon>
        <taxon>Alphaproteobacteria</taxon>
        <taxon>Rhodobacterales</taxon>
        <taxon>Roseobacteraceae</taxon>
        <taxon>Sulfitobacter</taxon>
    </lineage>
</organism>
<reference evidence="1" key="1">
    <citation type="journal article" date="2014" name="Int. J. Syst. Evol. Microbiol.">
        <title>Complete genome of a new Firmicutes species belonging to the dominant human colonic microbiota ('Ruminococcus bicirculans') reveals two chromosomes and a selective capacity to utilize plant glucans.</title>
        <authorList>
            <consortium name="NISC Comparative Sequencing Program"/>
            <person name="Wegmann U."/>
            <person name="Louis P."/>
            <person name="Goesmann A."/>
            <person name="Henrissat B."/>
            <person name="Duncan S.H."/>
            <person name="Flint H.J."/>
        </authorList>
    </citation>
    <scope>NUCLEOTIDE SEQUENCE</scope>
    <source>
        <strain evidence="1">NBRC 109915</strain>
    </source>
</reference>
<keyword evidence="2" id="KW-1185">Reference proteome</keyword>
<dbReference type="Gene3D" id="3.40.50.300">
    <property type="entry name" value="P-loop containing nucleotide triphosphate hydrolases"/>
    <property type="match status" value="2"/>
</dbReference>
<name>A0ABQ5VFJ4_9RHOB</name>
<dbReference type="SUPFAM" id="SSF52540">
    <property type="entry name" value="P-loop containing nucleoside triphosphate hydrolases"/>
    <property type="match status" value="1"/>
</dbReference>
<dbReference type="RefSeq" id="WP_284375432.1">
    <property type="nucleotide sequence ID" value="NZ_BSNL01000001.1"/>
</dbReference>
<dbReference type="Gene3D" id="2.30.30.940">
    <property type="match status" value="1"/>
</dbReference>